<feature type="domain" description="HTH araC/xylS-type" evidence="4">
    <location>
        <begin position="213"/>
        <end position="311"/>
    </location>
</feature>
<gene>
    <name evidence="5" type="ORF">FBZ90_10873</name>
</gene>
<dbReference type="Pfam" id="PF01965">
    <property type="entry name" value="DJ-1_PfpI"/>
    <property type="match status" value="1"/>
</dbReference>
<dbReference type="InterPro" id="IPR052158">
    <property type="entry name" value="INH-QAR"/>
</dbReference>
<dbReference type="EMBL" id="VITR01000008">
    <property type="protein sequence ID" value="TWB41049.1"/>
    <property type="molecule type" value="Genomic_DNA"/>
</dbReference>
<dbReference type="CDD" id="cd03137">
    <property type="entry name" value="GATase1_AraC_1"/>
    <property type="match status" value="1"/>
</dbReference>
<dbReference type="PANTHER" id="PTHR43130:SF3">
    <property type="entry name" value="HTH-TYPE TRANSCRIPTIONAL REGULATOR RV1931C"/>
    <property type="match status" value="1"/>
</dbReference>
<keyword evidence="1" id="KW-0805">Transcription regulation</keyword>
<protein>
    <submittedName>
        <fullName evidence="5">Transcriptional regulator GlxA family with amidase domain</fullName>
    </submittedName>
</protein>
<dbReference type="InterPro" id="IPR018060">
    <property type="entry name" value="HTH_AraC"/>
</dbReference>
<dbReference type="GO" id="GO:0003700">
    <property type="term" value="F:DNA-binding transcription factor activity"/>
    <property type="evidence" value="ECO:0007669"/>
    <property type="project" value="InterPro"/>
</dbReference>
<evidence type="ECO:0000259" key="4">
    <source>
        <dbReference type="PROSITE" id="PS01124"/>
    </source>
</evidence>
<accession>A0A560H5G0</accession>
<feature type="signal peptide" evidence="3">
    <location>
        <begin position="1"/>
        <end position="20"/>
    </location>
</feature>
<dbReference type="SUPFAM" id="SSF52317">
    <property type="entry name" value="Class I glutamine amidotransferase-like"/>
    <property type="match status" value="1"/>
</dbReference>
<keyword evidence="6" id="KW-1185">Reference proteome</keyword>
<evidence type="ECO:0000256" key="1">
    <source>
        <dbReference type="ARBA" id="ARBA00023015"/>
    </source>
</evidence>
<dbReference type="AlphaFoldDB" id="A0A560H5G0"/>
<dbReference type="InterPro" id="IPR002818">
    <property type="entry name" value="DJ-1/PfpI"/>
</dbReference>
<dbReference type="RefSeq" id="WP_145733372.1">
    <property type="nucleotide sequence ID" value="NZ_VITR01000008.1"/>
</dbReference>
<dbReference type="PROSITE" id="PS01124">
    <property type="entry name" value="HTH_ARAC_FAMILY_2"/>
    <property type="match status" value="1"/>
</dbReference>
<dbReference type="Pfam" id="PF12833">
    <property type="entry name" value="HTH_18"/>
    <property type="match status" value="1"/>
</dbReference>
<evidence type="ECO:0000313" key="5">
    <source>
        <dbReference type="EMBL" id="TWB41049.1"/>
    </source>
</evidence>
<sequence length="317" mass="34234">MHTVGLILAPGFQVMNLAVAAAFEQANTALPRPAYSVSFLSEAGGEIPSSVGLAVRTAAIGDQSFDTTFSIGAFAYPAASPTPSRGMRSFLRRAAAGARRLAAPCTGAFLLAEAGVLDGRRATTHWAHAADLQNRYPKVRVQADRIFVTDDNIWTSAGMSATVDLALALIEQDLGPEICQAVARHLVLYHRRPGGQPQLSALLNLPATTDRIQRVLAYARGNLGRDLSVEELADIARLSPRQFSRLFRQETGLSPGKAVEGLRLDAARALLADGRRTLDDVAQQTGFTDRERMRRAFLRRFGHGPQAVRHVIQQMGA</sequence>
<name>A0A560H5G0_9PROT</name>
<comment type="caution">
    <text evidence="5">The sequence shown here is derived from an EMBL/GenBank/DDBJ whole genome shotgun (WGS) entry which is preliminary data.</text>
</comment>
<dbReference type="SMART" id="SM00342">
    <property type="entry name" value="HTH_ARAC"/>
    <property type="match status" value="1"/>
</dbReference>
<organism evidence="5 6">
    <name type="scientific">Nitrospirillum amazonense</name>
    <dbReference type="NCBI Taxonomy" id="28077"/>
    <lineage>
        <taxon>Bacteria</taxon>
        <taxon>Pseudomonadati</taxon>
        <taxon>Pseudomonadota</taxon>
        <taxon>Alphaproteobacteria</taxon>
        <taxon>Rhodospirillales</taxon>
        <taxon>Azospirillaceae</taxon>
        <taxon>Nitrospirillum</taxon>
    </lineage>
</organism>
<feature type="chain" id="PRO_5022130898" evidence="3">
    <location>
        <begin position="21"/>
        <end position="317"/>
    </location>
</feature>
<dbReference type="Gene3D" id="3.40.50.880">
    <property type="match status" value="1"/>
</dbReference>
<evidence type="ECO:0000256" key="3">
    <source>
        <dbReference type="SAM" id="SignalP"/>
    </source>
</evidence>
<keyword evidence="3" id="KW-0732">Signal</keyword>
<evidence type="ECO:0000313" key="6">
    <source>
        <dbReference type="Proteomes" id="UP000315751"/>
    </source>
</evidence>
<dbReference type="PANTHER" id="PTHR43130">
    <property type="entry name" value="ARAC-FAMILY TRANSCRIPTIONAL REGULATOR"/>
    <property type="match status" value="1"/>
</dbReference>
<dbReference type="OrthoDB" id="9793422at2"/>
<dbReference type="InterPro" id="IPR009057">
    <property type="entry name" value="Homeodomain-like_sf"/>
</dbReference>
<dbReference type="GO" id="GO:0043565">
    <property type="term" value="F:sequence-specific DNA binding"/>
    <property type="evidence" value="ECO:0007669"/>
    <property type="project" value="InterPro"/>
</dbReference>
<keyword evidence="2" id="KW-0804">Transcription</keyword>
<dbReference type="Proteomes" id="UP000315751">
    <property type="component" value="Unassembled WGS sequence"/>
</dbReference>
<reference evidence="5 6" key="1">
    <citation type="submission" date="2019-06" db="EMBL/GenBank/DDBJ databases">
        <title>Genomic Encyclopedia of Type Strains, Phase IV (KMG-V): Genome sequencing to study the core and pangenomes of soil and plant-associated prokaryotes.</title>
        <authorList>
            <person name="Whitman W."/>
        </authorList>
    </citation>
    <scope>NUCLEOTIDE SEQUENCE [LARGE SCALE GENOMIC DNA]</scope>
    <source>
        <strain evidence="5 6">BR 11622</strain>
    </source>
</reference>
<dbReference type="InterPro" id="IPR029062">
    <property type="entry name" value="Class_I_gatase-like"/>
</dbReference>
<dbReference type="SUPFAM" id="SSF46689">
    <property type="entry name" value="Homeodomain-like"/>
    <property type="match status" value="2"/>
</dbReference>
<dbReference type="Gene3D" id="1.10.10.60">
    <property type="entry name" value="Homeodomain-like"/>
    <property type="match status" value="1"/>
</dbReference>
<evidence type="ECO:0000256" key="2">
    <source>
        <dbReference type="ARBA" id="ARBA00023163"/>
    </source>
</evidence>
<proteinExistence type="predicted"/>